<sequence>MININEKRKTSLNWIFLLFAIDPSWLNLKNFRIRLKFALMFLNPTCLSRSWRCFCFLDLRVII</sequence>
<reference evidence="1 2" key="1">
    <citation type="journal article" date="2016" name="Nat. Commun.">
        <title>Thousands of microbial genomes shed light on interconnected biogeochemical processes in an aquifer system.</title>
        <authorList>
            <person name="Anantharaman K."/>
            <person name="Brown C.T."/>
            <person name="Hug L.A."/>
            <person name="Sharon I."/>
            <person name="Castelle C.J."/>
            <person name="Probst A.J."/>
            <person name="Thomas B.C."/>
            <person name="Singh A."/>
            <person name="Wilkins M.J."/>
            <person name="Karaoz U."/>
            <person name="Brodie E.L."/>
            <person name="Williams K.H."/>
            <person name="Hubbard S.S."/>
            <person name="Banfield J.F."/>
        </authorList>
    </citation>
    <scope>NUCLEOTIDE SEQUENCE [LARGE SCALE GENOMIC DNA]</scope>
</reference>
<organism evidence="1 2">
    <name type="scientific">Candidatus Lambdaproteobacteria bacterium RIFOXYD2_FULL_50_16</name>
    <dbReference type="NCBI Taxonomy" id="1817772"/>
    <lineage>
        <taxon>Bacteria</taxon>
        <taxon>Pseudomonadati</taxon>
        <taxon>Pseudomonadota</taxon>
        <taxon>Candidatus Lambdaproteobacteria</taxon>
    </lineage>
</organism>
<dbReference type="EMBL" id="MFNE01000052">
    <property type="protein sequence ID" value="OGG93251.1"/>
    <property type="molecule type" value="Genomic_DNA"/>
</dbReference>
<protein>
    <submittedName>
        <fullName evidence="1">Uncharacterized protein</fullName>
    </submittedName>
</protein>
<proteinExistence type="predicted"/>
<name>A0A1F6G570_9PROT</name>
<dbReference type="STRING" id="1817772.A2527_13450"/>
<gene>
    <name evidence="1" type="ORF">A2527_13450</name>
</gene>
<evidence type="ECO:0000313" key="1">
    <source>
        <dbReference type="EMBL" id="OGG93251.1"/>
    </source>
</evidence>
<accession>A0A1F6G570</accession>
<evidence type="ECO:0000313" key="2">
    <source>
        <dbReference type="Proteomes" id="UP000178449"/>
    </source>
</evidence>
<dbReference type="AlphaFoldDB" id="A0A1F6G570"/>
<comment type="caution">
    <text evidence="1">The sequence shown here is derived from an EMBL/GenBank/DDBJ whole genome shotgun (WGS) entry which is preliminary data.</text>
</comment>
<dbReference type="Proteomes" id="UP000178449">
    <property type="component" value="Unassembled WGS sequence"/>
</dbReference>